<evidence type="ECO:0000313" key="3">
    <source>
        <dbReference type="Proteomes" id="UP000606721"/>
    </source>
</evidence>
<evidence type="ECO:0000256" key="1">
    <source>
        <dbReference type="ARBA" id="ARBA00005651"/>
    </source>
</evidence>
<protein>
    <submittedName>
        <fullName evidence="2">UPF0175 family protein</fullName>
    </submittedName>
</protein>
<sequence length="86" mass="10121">MSKLILEIPDQVTEGLRLPPDERLHRIRTELAIRLYQKGILSFGKARELSQLSKWEFHELLGQENIDRSYDLEELETDLETLEILS</sequence>
<name>A0ABR8BXK4_APHFL</name>
<accession>A0ABR8BXK4</accession>
<dbReference type="Pfam" id="PF03683">
    <property type="entry name" value="UPF0175"/>
    <property type="match status" value="1"/>
</dbReference>
<dbReference type="EMBL" id="JACJQT010000025">
    <property type="protein sequence ID" value="MBD2278800.1"/>
    <property type="molecule type" value="Genomic_DNA"/>
</dbReference>
<organism evidence="2 3">
    <name type="scientific">Aphanizomenon flos-aquae FACHB-1040</name>
    <dbReference type="NCBI Taxonomy" id="2692887"/>
    <lineage>
        <taxon>Bacteria</taxon>
        <taxon>Bacillati</taxon>
        <taxon>Cyanobacteriota</taxon>
        <taxon>Cyanophyceae</taxon>
        <taxon>Nostocales</taxon>
        <taxon>Aphanizomenonaceae</taxon>
        <taxon>Aphanizomenon</taxon>
    </lineage>
</organism>
<dbReference type="RefSeq" id="WP_039202188.1">
    <property type="nucleotide sequence ID" value="NZ_JACJQT010000025.1"/>
</dbReference>
<dbReference type="PANTHER" id="PTHR37525">
    <property type="entry name" value="UPF0175 PROTEIN SSL1255"/>
    <property type="match status" value="1"/>
</dbReference>
<dbReference type="InterPro" id="IPR005368">
    <property type="entry name" value="UPF0175"/>
</dbReference>
<reference evidence="2 3" key="1">
    <citation type="journal article" date="2020" name="ISME J.">
        <title>Comparative genomics reveals insights into cyanobacterial evolution and habitat adaptation.</title>
        <authorList>
            <person name="Chen M.Y."/>
            <person name="Teng W.K."/>
            <person name="Zhao L."/>
            <person name="Hu C.X."/>
            <person name="Zhou Y.K."/>
            <person name="Han B.P."/>
            <person name="Song L.R."/>
            <person name="Shu W.S."/>
        </authorList>
    </citation>
    <scope>NUCLEOTIDE SEQUENCE [LARGE SCALE GENOMIC DNA]</scope>
    <source>
        <strain evidence="2 3">FACHB-1040</strain>
    </source>
</reference>
<proteinExistence type="inferred from homology"/>
<dbReference type="PANTHER" id="PTHR37525:SF1">
    <property type="entry name" value="UPF0175 PROTEIN SSL1255"/>
    <property type="match status" value="1"/>
</dbReference>
<dbReference type="Proteomes" id="UP000606721">
    <property type="component" value="Unassembled WGS sequence"/>
</dbReference>
<gene>
    <name evidence="2" type="ORF">H6F99_10980</name>
</gene>
<comment type="caution">
    <text evidence="2">The sequence shown here is derived from an EMBL/GenBank/DDBJ whole genome shotgun (WGS) entry which is preliminary data.</text>
</comment>
<keyword evidence="3" id="KW-1185">Reference proteome</keyword>
<evidence type="ECO:0000313" key="2">
    <source>
        <dbReference type="EMBL" id="MBD2278800.1"/>
    </source>
</evidence>
<dbReference type="InterPro" id="IPR052264">
    <property type="entry name" value="UPF0175_domain"/>
</dbReference>
<comment type="similarity">
    <text evidence="1">Belongs to the UPF0175 family.</text>
</comment>